<feature type="region of interest" description="Disordered" evidence="2">
    <location>
        <begin position="768"/>
        <end position="891"/>
    </location>
</feature>
<keyword evidence="3" id="KW-1185">Reference proteome</keyword>
<feature type="region of interest" description="Disordered" evidence="2">
    <location>
        <begin position="504"/>
        <end position="527"/>
    </location>
</feature>
<gene>
    <name evidence="4" type="primary">LOC116305642</name>
</gene>
<feature type="compositionally biased region" description="Polar residues" evidence="2">
    <location>
        <begin position="91"/>
        <end position="103"/>
    </location>
</feature>
<sequence length="975" mass="108511">MDATNKRYVHDHVSSYKNRGEKLGSSNRFVRAHRANEDRKALRLDEITKRRGLVLSLVNECNLSLEENPSQKKTTVKTNDSKARGKVKVAKSNSKENAPQPQVTDERKAMLLKWREQRELKRKAEVAKKQEKGVFAVRHIKYDNKTILAPFPNKGTKLTPKKPKPVSVPPAKRVTRSSAKLAISKQASRKVTSSAKKPVAVIKDEDVPKRVTRQSVKSKTSLAVNQHTDNEKNKLEEKSKKEKDPPVESEKKVMTPLAKKKQQRKSFAPPNFQFTAPSGICSFEHYSKEFKFQPLSPASTESFFQELVPAIPTPENQRHLITKDNFILRNEEAENQYPVLMSEETENTNTGVIPSADVKDVESRTEENNEQGSKAVENEDNQLSSKYFRDLVSSETEKLNLLCERWEKVMESDNCLPEEAKGNIRTAIGQAQLLISQRFKQFSGLINLSEDETAEKKATMSDLQGFWDMIYFQVEDVNTKMDSLEKQKEKNWIVETKQAKTASKKIKKNATAKGVGKRDAKPADKSKIQEMRAAMKAKMAEKKRQMQAEDGESTSFITVLTPVKKSKKSGLAGEVVLTPVRRSLRNTPVSHSGAPHAMPKVISTPKKFGKKSPDLRLTPEAVVGTPCNTGSDQSSEEKMEKEQEIMNAEEMKVGSLSSDPEAQTSDYLSAKENNIVENTDEDMEMDQNEVQRDTIKKRRSCLRSSTKKKRKSSRVFFQSPQSSANSTAGGTPGAIGFTPRVQENVRSTGITLTPVAVSFDSPLVEGSTCSLNAGHTPAPYSARRSSLRKRASNVTPVRRSTRSHPNTTPVEQDNSSSDSAPEMSTSPEETHVETPSCVDKEIAVRSGSKRRSLRRSCRKSAANEQGDLFLPNKYFLPSTSSEEEGDDTAPAASPVLAGKVLLPNSQSLVTFTPVRDSSNKLNQSSMTPSTMFMALSLNDSENERRDSVFFAPSGSLIDNSQSAKENLICFSPVPE</sequence>
<feature type="compositionally biased region" description="Polar residues" evidence="2">
    <location>
        <begin position="68"/>
        <end position="78"/>
    </location>
</feature>
<protein>
    <submittedName>
        <fullName evidence="4">Disks large-associated protein 5-like isoform X1</fullName>
    </submittedName>
</protein>
<organism evidence="3 4">
    <name type="scientific">Actinia tenebrosa</name>
    <name type="common">Australian red waratah sea anemone</name>
    <dbReference type="NCBI Taxonomy" id="6105"/>
    <lineage>
        <taxon>Eukaryota</taxon>
        <taxon>Metazoa</taxon>
        <taxon>Cnidaria</taxon>
        <taxon>Anthozoa</taxon>
        <taxon>Hexacorallia</taxon>
        <taxon>Actiniaria</taxon>
        <taxon>Actiniidae</taxon>
        <taxon>Actinia</taxon>
    </lineage>
</organism>
<dbReference type="FunCoup" id="A0A6P8IWK8">
    <property type="interactions" value="774"/>
</dbReference>
<name>A0A6P8IWK8_ACTTE</name>
<proteinExistence type="inferred from homology"/>
<feature type="compositionally biased region" description="Polar residues" evidence="2">
    <location>
        <begin position="185"/>
        <end position="195"/>
    </location>
</feature>
<feature type="compositionally biased region" description="Basic and acidic residues" evidence="2">
    <location>
        <begin position="516"/>
        <end position="527"/>
    </location>
</feature>
<evidence type="ECO:0000313" key="3">
    <source>
        <dbReference type="Proteomes" id="UP000515163"/>
    </source>
</evidence>
<feature type="compositionally biased region" description="Basic and acidic residues" evidence="2">
    <location>
        <begin position="635"/>
        <end position="652"/>
    </location>
</feature>
<feature type="compositionally biased region" description="Basic residues" evidence="2">
    <location>
        <begin position="695"/>
        <end position="713"/>
    </location>
</feature>
<feature type="compositionally biased region" description="Acidic residues" evidence="2">
    <location>
        <begin position="678"/>
        <end position="687"/>
    </location>
</feature>
<dbReference type="OrthoDB" id="5971971at2759"/>
<evidence type="ECO:0000313" key="4">
    <source>
        <dbReference type="RefSeq" id="XP_031571452.1"/>
    </source>
</evidence>
<evidence type="ECO:0000256" key="1">
    <source>
        <dbReference type="ARBA" id="ARBA00008839"/>
    </source>
</evidence>
<evidence type="ECO:0000256" key="2">
    <source>
        <dbReference type="SAM" id="MobiDB-lite"/>
    </source>
</evidence>
<feature type="compositionally biased region" description="Basic and acidic residues" evidence="2">
    <location>
        <begin position="828"/>
        <end position="843"/>
    </location>
</feature>
<dbReference type="Proteomes" id="UP000515163">
    <property type="component" value="Unplaced"/>
</dbReference>
<feature type="compositionally biased region" description="Basic residues" evidence="2">
    <location>
        <begin position="847"/>
        <end position="858"/>
    </location>
</feature>
<dbReference type="InParanoid" id="A0A6P8IWK8"/>
<dbReference type="Pfam" id="PF03359">
    <property type="entry name" value="GKAP"/>
    <property type="match status" value="1"/>
</dbReference>
<feature type="compositionally biased region" description="Polar residues" evidence="2">
    <location>
        <begin position="655"/>
        <end position="677"/>
    </location>
</feature>
<feature type="compositionally biased region" description="Polar residues" evidence="2">
    <location>
        <begin position="803"/>
        <end position="827"/>
    </location>
</feature>
<feature type="region of interest" description="Disordered" evidence="2">
    <location>
        <begin position="342"/>
        <end position="380"/>
    </location>
</feature>
<comment type="similarity">
    <text evidence="1">Belongs to the SAPAP family.</text>
</comment>
<dbReference type="RefSeq" id="XP_031571452.1">
    <property type="nucleotide sequence ID" value="XM_031715592.1"/>
</dbReference>
<feature type="compositionally biased region" description="Basic and acidic residues" evidence="2">
    <location>
        <begin position="357"/>
        <end position="367"/>
    </location>
</feature>
<feature type="compositionally biased region" description="Basic and acidic residues" evidence="2">
    <location>
        <begin position="228"/>
        <end position="253"/>
    </location>
</feature>
<dbReference type="AlphaFoldDB" id="A0A6P8IWK8"/>
<feature type="region of interest" description="Disordered" evidence="2">
    <location>
        <begin position="152"/>
        <end position="271"/>
    </location>
</feature>
<feature type="region of interest" description="Disordered" evidence="2">
    <location>
        <begin position="586"/>
        <end position="738"/>
    </location>
</feature>
<dbReference type="GeneID" id="116305642"/>
<accession>A0A6P8IWK8</accession>
<feature type="region of interest" description="Disordered" evidence="2">
    <location>
        <begin position="68"/>
        <end position="104"/>
    </location>
</feature>
<dbReference type="KEGG" id="aten:116305642"/>
<dbReference type="GO" id="GO:0023052">
    <property type="term" value="P:signaling"/>
    <property type="evidence" value="ECO:0007669"/>
    <property type="project" value="InterPro"/>
</dbReference>
<dbReference type="InterPro" id="IPR005026">
    <property type="entry name" value="SAPAP"/>
</dbReference>
<dbReference type="PANTHER" id="PTHR12353:SF1">
    <property type="entry name" value="DISKS LARGE-ASSOCIATED PROTEIN 5"/>
    <property type="match status" value="1"/>
</dbReference>
<dbReference type="PANTHER" id="PTHR12353">
    <property type="entry name" value="DISKS LARGE-ASSOCIATED PROTEIN DAP SAP90/PSD-95-ASSOCIATED PROTEIN"/>
    <property type="match status" value="1"/>
</dbReference>
<reference evidence="4" key="1">
    <citation type="submission" date="2025-08" db="UniProtKB">
        <authorList>
            <consortium name="RefSeq"/>
        </authorList>
    </citation>
    <scope>IDENTIFICATION</scope>
    <source>
        <tissue evidence="4">Tentacle</tissue>
    </source>
</reference>
<feature type="compositionally biased region" description="Polar residues" evidence="2">
    <location>
        <begin position="213"/>
        <end position="227"/>
    </location>
</feature>
<feature type="compositionally biased region" description="Polar residues" evidence="2">
    <location>
        <begin position="715"/>
        <end position="729"/>
    </location>
</feature>